<protein>
    <submittedName>
        <fullName evidence="1">Uncharacterized protein</fullName>
    </submittedName>
</protein>
<organism evidence="1 2">
    <name type="scientific">Artomyces pyxidatus</name>
    <dbReference type="NCBI Taxonomy" id="48021"/>
    <lineage>
        <taxon>Eukaryota</taxon>
        <taxon>Fungi</taxon>
        <taxon>Dikarya</taxon>
        <taxon>Basidiomycota</taxon>
        <taxon>Agaricomycotina</taxon>
        <taxon>Agaricomycetes</taxon>
        <taxon>Russulales</taxon>
        <taxon>Auriscalpiaceae</taxon>
        <taxon>Artomyces</taxon>
    </lineage>
</organism>
<evidence type="ECO:0000313" key="2">
    <source>
        <dbReference type="Proteomes" id="UP000814140"/>
    </source>
</evidence>
<gene>
    <name evidence="1" type="ORF">BV25DRAFT_1883873</name>
</gene>
<sequence length="688" mass="76671">MTVTRGWSAEADKLLDYLEHGIFDALEKQYLRSFIFAIYLDNQDPNNIVEAYTFNFKYYRIRGSDTVVPIMTLGEDLMKMTLGDGRKVNDPVAQATTEGRPPTLRDVKKSLKTLIKVLIHATTQMDSLPKRRFATFKTFYYPHTPASYEPPHFKAGDSERDRWFFTTHKKDEVPEKCSIGKLETGWHGVNVHIASVSAFIPSSTDDNDAPFSGTTNGPIQGPFAMGTAARQAQIEAQERDAHERKIVWDAEKIGRLDSKDVDAEGEDDPEFPIDAVNDSGVGLDAWLPLGVRTNDGDIVPLSREELESEKVPVDGLKGGEPMEVDESAVTQELFFGGLPESIPDCIEKLVSPLPPSDIPTNGCSLASFTSRGIDTQMMIDAIESGLAATKENDLETQVPPSGFDEDPIESFPNDSTHAASPPAPACKYNSKSGDVLDCDCGVMIDEECVLCEGGCGKWYHTWCMGYHSTQDKRLPNEFSCFHCRLRSDENWEMIVVQTWYQDLLSNFGRLALFRRAIKVAEKDEPESSKVFAKLIGCEALVAGQLFKRLEAEGFIAPQANMETGIEDTRAKGRGKTGKGRAKQRKNIQKTKYHFVKSARRSQQYLDYFNPEQATEMRMMGMDKLVRLRRENSTSRAIETQTQEDSQAALNAAGADLKRKKNLPSTSGDDLGTRKKIKISVVSAVDLYD</sequence>
<comment type="caution">
    <text evidence="1">The sequence shown here is derived from an EMBL/GenBank/DDBJ whole genome shotgun (WGS) entry which is preliminary data.</text>
</comment>
<keyword evidence="2" id="KW-1185">Reference proteome</keyword>
<reference evidence="1" key="2">
    <citation type="journal article" date="2022" name="New Phytol.">
        <title>Evolutionary transition to the ectomycorrhizal habit in the genomes of a hyperdiverse lineage of mushroom-forming fungi.</title>
        <authorList>
            <person name="Looney B."/>
            <person name="Miyauchi S."/>
            <person name="Morin E."/>
            <person name="Drula E."/>
            <person name="Courty P.E."/>
            <person name="Kohler A."/>
            <person name="Kuo A."/>
            <person name="LaButti K."/>
            <person name="Pangilinan J."/>
            <person name="Lipzen A."/>
            <person name="Riley R."/>
            <person name="Andreopoulos W."/>
            <person name="He G."/>
            <person name="Johnson J."/>
            <person name="Nolan M."/>
            <person name="Tritt A."/>
            <person name="Barry K.W."/>
            <person name="Grigoriev I.V."/>
            <person name="Nagy L.G."/>
            <person name="Hibbett D."/>
            <person name="Henrissat B."/>
            <person name="Matheny P.B."/>
            <person name="Labbe J."/>
            <person name="Martin F.M."/>
        </authorList>
    </citation>
    <scope>NUCLEOTIDE SEQUENCE</scope>
    <source>
        <strain evidence="1">HHB10654</strain>
    </source>
</reference>
<name>A0ACB8T4S7_9AGAM</name>
<accession>A0ACB8T4S7</accession>
<dbReference type="Proteomes" id="UP000814140">
    <property type="component" value="Unassembled WGS sequence"/>
</dbReference>
<proteinExistence type="predicted"/>
<evidence type="ECO:0000313" key="1">
    <source>
        <dbReference type="EMBL" id="KAI0063417.1"/>
    </source>
</evidence>
<dbReference type="EMBL" id="MU277203">
    <property type="protein sequence ID" value="KAI0063417.1"/>
    <property type="molecule type" value="Genomic_DNA"/>
</dbReference>
<reference evidence="1" key="1">
    <citation type="submission" date="2021-03" db="EMBL/GenBank/DDBJ databases">
        <authorList>
            <consortium name="DOE Joint Genome Institute"/>
            <person name="Ahrendt S."/>
            <person name="Looney B.P."/>
            <person name="Miyauchi S."/>
            <person name="Morin E."/>
            <person name="Drula E."/>
            <person name="Courty P.E."/>
            <person name="Chicoki N."/>
            <person name="Fauchery L."/>
            <person name="Kohler A."/>
            <person name="Kuo A."/>
            <person name="Labutti K."/>
            <person name="Pangilinan J."/>
            <person name="Lipzen A."/>
            <person name="Riley R."/>
            <person name="Andreopoulos W."/>
            <person name="He G."/>
            <person name="Johnson J."/>
            <person name="Barry K.W."/>
            <person name="Grigoriev I.V."/>
            <person name="Nagy L."/>
            <person name="Hibbett D."/>
            <person name="Henrissat B."/>
            <person name="Matheny P.B."/>
            <person name="Labbe J."/>
            <person name="Martin F."/>
        </authorList>
    </citation>
    <scope>NUCLEOTIDE SEQUENCE</scope>
    <source>
        <strain evidence="1">HHB10654</strain>
    </source>
</reference>